<evidence type="ECO:0000313" key="2">
    <source>
        <dbReference type="Proteomes" id="UP001165085"/>
    </source>
</evidence>
<reference evidence="2" key="1">
    <citation type="journal article" date="2023" name="Commun. Biol.">
        <title>Genome analysis of Parmales, the sister group of diatoms, reveals the evolutionary specialization of diatoms from phago-mixotrophs to photoautotrophs.</title>
        <authorList>
            <person name="Ban H."/>
            <person name="Sato S."/>
            <person name="Yoshikawa S."/>
            <person name="Yamada K."/>
            <person name="Nakamura Y."/>
            <person name="Ichinomiya M."/>
            <person name="Sato N."/>
            <person name="Blanc-Mathieu R."/>
            <person name="Endo H."/>
            <person name="Kuwata A."/>
            <person name="Ogata H."/>
        </authorList>
    </citation>
    <scope>NUCLEOTIDE SEQUENCE [LARGE SCALE GENOMIC DNA]</scope>
    <source>
        <strain evidence="2">NIES 3701</strain>
    </source>
</reference>
<keyword evidence="2" id="KW-1185">Reference proteome</keyword>
<dbReference type="AlphaFoldDB" id="A0A9W7APP9"/>
<sequence>MKISDGGEKFIDLPLLTHTKRKMEVNEQGLLVFKASGWNKFEVQYPDEPKYSITGADSQVVTVQLAGSEQVYSEPGTMMYMSTYVKSDTECGGCLNRCCSGESCCTMIMTNTQEELGFVGLTPNFPAKVIPVDLSTINENHLHCKAGAYMAHYGEVEIETNLECNPCKACCGGGGFIQQGLVGTGTVFLNSTGTIMQKVLEEGEKIVVDTDCVLAWAEGVDMEIQSAGGCCGMALGGEGLFNTVFKGPGLVMVSSMTKEKYQIAVAPEPK</sequence>
<dbReference type="PANTHER" id="PTHR43657">
    <property type="entry name" value="TRYPTOPHAN RNA-BINDING ATTENUATOR PROTEIN-LIKE PROTEIN"/>
    <property type="match status" value="1"/>
</dbReference>
<dbReference type="InterPro" id="IPR016031">
    <property type="entry name" value="Trp_RNA-bd_attenuator-like_dom"/>
</dbReference>
<protein>
    <recommendedName>
        <fullName evidence="3">Altered inheritance of mitochondria protein 24, mitochondrial</fullName>
    </recommendedName>
</protein>
<evidence type="ECO:0000313" key="1">
    <source>
        <dbReference type="EMBL" id="GMH76896.1"/>
    </source>
</evidence>
<dbReference type="Proteomes" id="UP001165085">
    <property type="component" value="Unassembled WGS sequence"/>
</dbReference>
<dbReference type="OrthoDB" id="1705416at2759"/>
<dbReference type="EMBL" id="BRXY01000201">
    <property type="protein sequence ID" value="GMH76896.1"/>
    <property type="molecule type" value="Genomic_DNA"/>
</dbReference>
<proteinExistence type="predicted"/>
<comment type="caution">
    <text evidence="1">The sequence shown here is derived from an EMBL/GenBank/DDBJ whole genome shotgun (WGS) entry which is preliminary data.</text>
</comment>
<dbReference type="Pfam" id="PF01987">
    <property type="entry name" value="AIM24"/>
    <property type="match status" value="1"/>
</dbReference>
<dbReference type="InterPro" id="IPR036983">
    <property type="entry name" value="AIM24_sf"/>
</dbReference>
<evidence type="ECO:0008006" key="3">
    <source>
        <dbReference type="Google" id="ProtNLM"/>
    </source>
</evidence>
<dbReference type="SUPFAM" id="SSF51219">
    <property type="entry name" value="TRAP-like"/>
    <property type="match status" value="1"/>
</dbReference>
<organism evidence="1 2">
    <name type="scientific">Triparma strigata</name>
    <dbReference type="NCBI Taxonomy" id="1606541"/>
    <lineage>
        <taxon>Eukaryota</taxon>
        <taxon>Sar</taxon>
        <taxon>Stramenopiles</taxon>
        <taxon>Ochrophyta</taxon>
        <taxon>Bolidophyceae</taxon>
        <taxon>Parmales</taxon>
        <taxon>Triparmaceae</taxon>
        <taxon>Triparma</taxon>
    </lineage>
</organism>
<dbReference type="InterPro" id="IPR002838">
    <property type="entry name" value="AIM24"/>
</dbReference>
<gene>
    <name evidence="1" type="ORF">TrST_g589</name>
</gene>
<dbReference type="PANTHER" id="PTHR43657:SF1">
    <property type="entry name" value="ALTERED INHERITANCE OF MITOCHONDRIA PROTEIN 24, MITOCHONDRIAL"/>
    <property type="match status" value="1"/>
</dbReference>
<accession>A0A9W7APP9</accession>
<name>A0A9W7APP9_9STRA</name>
<dbReference type="Gene3D" id="3.60.160.10">
    <property type="entry name" value="Mitochondrial biogenesis AIM24"/>
    <property type="match status" value="1"/>
</dbReference>